<comment type="caution">
    <text evidence="1">The sequence shown here is derived from an EMBL/GenBank/DDBJ whole genome shotgun (WGS) entry which is preliminary data.</text>
</comment>
<dbReference type="InterPro" id="IPR051162">
    <property type="entry name" value="T4SS_component"/>
</dbReference>
<name>A0ABD6WZD5_PHODM</name>
<dbReference type="PANTHER" id="PTHR30121">
    <property type="entry name" value="UNCHARACTERIZED PROTEIN YJGR-RELATED"/>
    <property type="match status" value="1"/>
</dbReference>
<gene>
    <name evidence="1" type="ORF">CTM90_18245</name>
</gene>
<evidence type="ECO:0000313" key="2">
    <source>
        <dbReference type="Proteomes" id="UP000241404"/>
    </source>
</evidence>
<dbReference type="RefSeq" id="WP_065172564.1">
    <property type="nucleotide sequence ID" value="NZ_LZFH01000068.1"/>
</dbReference>
<dbReference type="CDD" id="cd01127">
    <property type="entry name" value="TrwB_TraG_TraD_VirD4"/>
    <property type="match status" value="1"/>
</dbReference>
<dbReference type="Gene3D" id="3.40.50.300">
    <property type="entry name" value="P-loop containing nucleotide triphosphate hydrolases"/>
    <property type="match status" value="1"/>
</dbReference>
<keyword evidence="1" id="KW-0547">Nucleotide-binding</keyword>
<dbReference type="AlphaFoldDB" id="A0ABD6WZD5"/>
<keyword evidence="1" id="KW-0067">ATP-binding</keyword>
<reference evidence="1 2" key="1">
    <citation type="submission" date="2018-03" db="EMBL/GenBank/DDBJ databases">
        <title>Whole genome sequencing of Histamine producing bacteria.</title>
        <authorList>
            <person name="Butler K."/>
        </authorList>
    </citation>
    <scope>NUCLEOTIDE SEQUENCE [LARGE SCALE GENOMIC DNA]</scope>
    <source>
        <strain evidence="1 2">BT-6</strain>
    </source>
</reference>
<dbReference type="PANTHER" id="PTHR30121:SF6">
    <property type="entry name" value="SLR6007 PROTEIN"/>
    <property type="match status" value="1"/>
</dbReference>
<protein>
    <submittedName>
        <fullName evidence="1">ATP-binding protein</fullName>
    </submittedName>
</protein>
<dbReference type="InterPro" id="IPR027417">
    <property type="entry name" value="P-loop_NTPase"/>
</dbReference>
<dbReference type="EMBL" id="PYMM01000018">
    <property type="protein sequence ID" value="PSU15077.1"/>
    <property type="molecule type" value="Genomic_DNA"/>
</dbReference>
<dbReference type="Proteomes" id="UP000241404">
    <property type="component" value="Unassembled WGS sequence"/>
</dbReference>
<evidence type="ECO:0000313" key="1">
    <source>
        <dbReference type="EMBL" id="PSU15077.1"/>
    </source>
</evidence>
<sequence length="228" mass="25374">MIKIVEPVNPNNSLDCHNAMYVGSSGSGKTTAVKQLNIAADDCAVFFDPFGDYQGTFKGKTVHTYYSWEEFAENLFKARSSGLPFKIARGFNGRIEKDDFELFCGLAWSLGDGLKKPVNVVLEELAKFCDTAGKMDGYAGDLLRIGRKFGLRTHTIFQRGQEVGKTVIGNCPIKWVGYQDRDNDAVYLSKELGLPSDVIAKLEKLDYIIKTEKHGKGEFGQGKFTFKK</sequence>
<dbReference type="GO" id="GO:0005524">
    <property type="term" value="F:ATP binding"/>
    <property type="evidence" value="ECO:0007669"/>
    <property type="project" value="UniProtKB-KW"/>
</dbReference>
<organism evidence="1 2">
    <name type="scientific">Photobacterium damselae</name>
    <dbReference type="NCBI Taxonomy" id="38293"/>
    <lineage>
        <taxon>Bacteria</taxon>
        <taxon>Pseudomonadati</taxon>
        <taxon>Pseudomonadota</taxon>
        <taxon>Gammaproteobacteria</taxon>
        <taxon>Vibrionales</taxon>
        <taxon>Vibrionaceae</taxon>
        <taxon>Photobacterium</taxon>
    </lineage>
</organism>
<dbReference type="SUPFAM" id="SSF52540">
    <property type="entry name" value="P-loop containing nucleoside triphosphate hydrolases"/>
    <property type="match status" value="1"/>
</dbReference>
<accession>A0ABD6WZD5</accession>
<proteinExistence type="predicted"/>